<protein>
    <submittedName>
        <fullName evidence="1">Uncharacterized protein</fullName>
    </submittedName>
</protein>
<gene>
    <name evidence="1" type="ORF">M9H77_21682</name>
</gene>
<evidence type="ECO:0000313" key="1">
    <source>
        <dbReference type="EMBL" id="KAI5662359.1"/>
    </source>
</evidence>
<organism evidence="1 2">
    <name type="scientific">Catharanthus roseus</name>
    <name type="common">Madagascar periwinkle</name>
    <name type="synonym">Vinca rosea</name>
    <dbReference type="NCBI Taxonomy" id="4058"/>
    <lineage>
        <taxon>Eukaryota</taxon>
        <taxon>Viridiplantae</taxon>
        <taxon>Streptophyta</taxon>
        <taxon>Embryophyta</taxon>
        <taxon>Tracheophyta</taxon>
        <taxon>Spermatophyta</taxon>
        <taxon>Magnoliopsida</taxon>
        <taxon>eudicotyledons</taxon>
        <taxon>Gunneridae</taxon>
        <taxon>Pentapetalae</taxon>
        <taxon>asterids</taxon>
        <taxon>lamiids</taxon>
        <taxon>Gentianales</taxon>
        <taxon>Apocynaceae</taxon>
        <taxon>Rauvolfioideae</taxon>
        <taxon>Vinceae</taxon>
        <taxon>Catharanthinae</taxon>
        <taxon>Catharanthus</taxon>
    </lineage>
</organism>
<keyword evidence="2" id="KW-1185">Reference proteome</keyword>
<reference evidence="2" key="1">
    <citation type="journal article" date="2023" name="Nat. Plants">
        <title>Single-cell RNA sequencing provides a high-resolution roadmap for understanding the multicellular compartmentation of specialized metabolism.</title>
        <authorList>
            <person name="Sun S."/>
            <person name="Shen X."/>
            <person name="Li Y."/>
            <person name="Li Y."/>
            <person name="Wang S."/>
            <person name="Li R."/>
            <person name="Zhang H."/>
            <person name="Shen G."/>
            <person name="Guo B."/>
            <person name="Wei J."/>
            <person name="Xu J."/>
            <person name="St-Pierre B."/>
            <person name="Chen S."/>
            <person name="Sun C."/>
        </authorList>
    </citation>
    <scope>NUCLEOTIDE SEQUENCE [LARGE SCALE GENOMIC DNA]</scope>
</reference>
<dbReference type="Proteomes" id="UP001060085">
    <property type="component" value="Linkage Group LG05"/>
</dbReference>
<comment type="caution">
    <text evidence="1">The sequence shown here is derived from an EMBL/GenBank/DDBJ whole genome shotgun (WGS) entry which is preliminary data.</text>
</comment>
<evidence type="ECO:0000313" key="2">
    <source>
        <dbReference type="Proteomes" id="UP001060085"/>
    </source>
</evidence>
<accession>A0ACC0AP53</accession>
<proteinExistence type="predicted"/>
<sequence>MQRCLEPQCLHKSIPHHVHPVVWRPACLMSLDRMGEDTLPKPELSQNPVRHVRLDAIKVRYEHVPHENPASLNLLSPIQSQSDVHQFIFILIT</sequence>
<name>A0ACC0AP53_CATRO</name>
<dbReference type="EMBL" id="CM044705">
    <property type="protein sequence ID" value="KAI5662359.1"/>
    <property type="molecule type" value="Genomic_DNA"/>
</dbReference>